<keyword evidence="4" id="KW-0967">Endosome</keyword>
<evidence type="ECO:0000256" key="2">
    <source>
        <dbReference type="ARBA" id="ARBA00022692"/>
    </source>
</evidence>
<dbReference type="PROSITE" id="PS51407">
    <property type="entry name" value="LAMP_3"/>
    <property type="match status" value="1"/>
</dbReference>
<keyword evidence="19" id="KW-1185">Reference proteome</keyword>
<evidence type="ECO:0000313" key="15">
    <source>
        <dbReference type="EMBL" id="CAF0838435.1"/>
    </source>
</evidence>
<comment type="subcellular location">
    <subcellularLocation>
        <location evidence="1">Endosome membrane</location>
        <topology evidence="1">Single-pass type I membrane protein</topology>
    </subcellularLocation>
    <subcellularLocation>
        <location evidence="8">Membrane</location>
        <topology evidence="8">Single-pass type I membrane protein</topology>
    </subcellularLocation>
</comment>
<evidence type="ECO:0000313" key="17">
    <source>
        <dbReference type="EMBL" id="CAF3718942.1"/>
    </source>
</evidence>
<sequence length="248" mass="28401">MVSAIYSIFLLITCSILISSTNGVILPGNYTLPKFSPNLCFAARFDLVINIEYLKIDGKTNISRIPLNNQTFQYYDGDCLSSNRHRLTIGMLDNLTTITFQFKLNEKNQTSLTEVFGAITIKNTDYFPNCSDNIKGLHAFMGNESLFLTDRNNSYRCNTKTKIDNLKIMNNNITIKSIDLENLRIQPFINDKIIWNDYATEKVCTMDIFKSSTWIPIVVGICLAVLVIVILVVYLVRRRRYRNGYQSV</sequence>
<dbReference type="InterPro" id="IPR002000">
    <property type="entry name" value="Lysosome-assoc_membr_glycop"/>
</dbReference>
<keyword evidence="2 8" id="KW-0812">Transmembrane</keyword>
<dbReference type="EMBL" id="CAJNOH010000063">
    <property type="protein sequence ID" value="CAF0827870.1"/>
    <property type="molecule type" value="Genomic_DNA"/>
</dbReference>
<keyword evidence="5 9" id="KW-1133">Transmembrane helix</keyword>
<evidence type="ECO:0000313" key="20">
    <source>
        <dbReference type="Proteomes" id="UP000663882"/>
    </source>
</evidence>
<evidence type="ECO:0000313" key="18">
    <source>
        <dbReference type="EMBL" id="CAF3736852.1"/>
    </source>
</evidence>
<dbReference type="EMBL" id="CAJOBE010001356">
    <property type="protein sequence ID" value="CAF3736852.1"/>
    <property type="molecule type" value="Genomic_DNA"/>
</dbReference>
<dbReference type="Proteomes" id="UP000663882">
    <property type="component" value="Unassembled WGS sequence"/>
</dbReference>
<dbReference type="PANTHER" id="PTHR11506">
    <property type="entry name" value="LYSOSOME-ASSOCIATED MEMBRANE GLYCOPROTEIN"/>
    <property type="match status" value="1"/>
</dbReference>
<dbReference type="EMBL" id="CAJNOL010000154">
    <property type="protein sequence ID" value="CAF0891403.1"/>
    <property type="molecule type" value="Genomic_DNA"/>
</dbReference>
<evidence type="ECO:0000256" key="6">
    <source>
        <dbReference type="ARBA" id="ARBA00023136"/>
    </source>
</evidence>
<dbReference type="Proteomes" id="UP000663870">
    <property type="component" value="Unassembled WGS sequence"/>
</dbReference>
<feature type="transmembrane region" description="Helical" evidence="9">
    <location>
        <begin position="214"/>
        <end position="236"/>
    </location>
</feature>
<dbReference type="GO" id="GO:0005765">
    <property type="term" value="C:lysosomal membrane"/>
    <property type="evidence" value="ECO:0007669"/>
    <property type="project" value="TreeGrafter"/>
</dbReference>
<dbReference type="Gene3D" id="2.40.160.110">
    <property type="match status" value="1"/>
</dbReference>
<dbReference type="Pfam" id="PF01299">
    <property type="entry name" value="Lamp2-like_luminal"/>
    <property type="match status" value="1"/>
</dbReference>
<feature type="chain" id="PRO_5036222648" evidence="10">
    <location>
        <begin position="24"/>
        <end position="248"/>
    </location>
</feature>
<evidence type="ECO:0000313" key="16">
    <source>
        <dbReference type="EMBL" id="CAF0891403.1"/>
    </source>
</evidence>
<dbReference type="EMBL" id="CAJNOO010000037">
    <property type="protein sequence ID" value="CAF0761460.1"/>
    <property type="molecule type" value="Genomic_DNA"/>
</dbReference>
<accession>A0A813Q3K7</accession>
<evidence type="ECO:0000313" key="13">
    <source>
        <dbReference type="EMBL" id="CAF0761460.1"/>
    </source>
</evidence>
<dbReference type="EMBL" id="CAJOAX010001478">
    <property type="protein sequence ID" value="CAF3718942.1"/>
    <property type="molecule type" value="Genomic_DNA"/>
</dbReference>
<evidence type="ECO:0000256" key="7">
    <source>
        <dbReference type="ARBA" id="ARBA00023180"/>
    </source>
</evidence>
<dbReference type="Proteomes" id="UP000663889">
    <property type="component" value="Unassembled WGS sequence"/>
</dbReference>
<protein>
    <submittedName>
        <fullName evidence="13">Uncharacterized protein</fullName>
    </submittedName>
</protein>
<dbReference type="EMBL" id="CAJNOU010000056">
    <property type="protein sequence ID" value="CAF0838435.1"/>
    <property type="molecule type" value="Genomic_DNA"/>
</dbReference>
<dbReference type="Pfam" id="PF21222">
    <property type="entry name" value="Lamp2_2nd"/>
    <property type="match status" value="1"/>
</dbReference>
<evidence type="ECO:0000256" key="9">
    <source>
        <dbReference type="SAM" id="Phobius"/>
    </source>
</evidence>
<dbReference type="GO" id="GO:0072594">
    <property type="term" value="P:establishment of protein localization to organelle"/>
    <property type="evidence" value="ECO:0007669"/>
    <property type="project" value="TreeGrafter"/>
</dbReference>
<keyword evidence="7" id="KW-0325">Glycoprotein</keyword>
<dbReference type="InterPro" id="IPR048524">
    <property type="entry name" value="Lamp2-like_TM"/>
</dbReference>
<dbReference type="PANTHER" id="PTHR11506:SF6">
    <property type="entry name" value="LYSOSOME-ASSOCIATED MEMBRANE GLYCOPROTEIN 2"/>
    <property type="match status" value="1"/>
</dbReference>
<name>A0A813Q3K7_9BILA</name>
<organism evidence="13 20">
    <name type="scientific">Rotaria sordida</name>
    <dbReference type="NCBI Taxonomy" id="392033"/>
    <lineage>
        <taxon>Eukaryota</taxon>
        <taxon>Metazoa</taxon>
        <taxon>Spiralia</taxon>
        <taxon>Gnathifera</taxon>
        <taxon>Rotifera</taxon>
        <taxon>Eurotatoria</taxon>
        <taxon>Bdelloidea</taxon>
        <taxon>Philodinida</taxon>
        <taxon>Philodinidae</taxon>
        <taxon>Rotaria</taxon>
    </lineage>
</organism>
<reference evidence="13" key="1">
    <citation type="submission" date="2021-02" db="EMBL/GenBank/DDBJ databases">
        <authorList>
            <person name="Nowell W R."/>
        </authorList>
    </citation>
    <scope>NUCLEOTIDE SEQUENCE</scope>
</reference>
<dbReference type="OrthoDB" id="10022057at2759"/>
<evidence type="ECO:0000256" key="5">
    <source>
        <dbReference type="ARBA" id="ARBA00022989"/>
    </source>
</evidence>
<feature type="domain" description="Lysosome-associated membrane glycoprotein 2-like luminal" evidence="11">
    <location>
        <begin position="28"/>
        <end position="188"/>
    </location>
</feature>
<gene>
    <name evidence="18" type="ORF">FNK824_LOCUS11440</name>
    <name evidence="16" type="ORF">JXQ802_LOCUS8677</name>
    <name evidence="17" type="ORF">OTI717_LOCUS13697</name>
    <name evidence="14" type="ORF">PYM288_LOCUS5928</name>
    <name evidence="13" type="ORF">RFH988_LOCUS1855</name>
    <name evidence="15" type="ORF">SEV965_LOCUS2484</name>
</gene>
<proteinExistence type="inferred from homology"/>
<dbReference type="Proteomes" id="UP000663874">
    <property type="component" value="Unassembled WGS sequence"/>
</dbReference>
<dbReference type="GO" id="GO:0005886">
    <property type="term" value="C:plasma membrane"/>
    <property type="evidence" value="ECO:0007669"/>
    <property type="project" value="TreeGrafter"/>
</dbReference>
<dbReference type="GO" id="GO:0031902">
    <property type="term" value="C:late endosome membrane"/>
    <property type="evidence" value="ECO:0007669"/>
    <property type="project" value="TreeGrafter"/>
</dbReference>
<evidence type="ECO:0000313" key="14">
    <source>
        <dbReference type="EMBL" id="CAF0827870.1"/>
    </source>
</evidence>
<feature type="domain" description="Lysosome-associated membrane glycoprotein 2-like transmembrane" evidence="12">
    <location>
        <begin position="215"/>
        <end position="246"/>
    </location>
</feature>
<evidence type="ECO:0000313" key="19">
    <source>
        <dbReference type="Proteomes" id="UP000663870"/>
    </source>
</evidence>
<keyword evidence="6 8" id="KW-0472">Membrane</keyword>
<feature type="signal peptide" evidence="10">
    <location>
        <begin position="1"/>
        <end position="23"/>
    </location>
</feature>
<evidence type="ECO:0000256" key="3">
    <source>
        <dbReference type="ARBA" id="ARBA00022729"/>
    </source>
</evidence>
<dbReference type="InterPro" id="IPR048528">
    <property type="entry name" value="Lamp2-like_luminal"/>
</dbReference>
<evidence type="ECO:0000259" key="11">
    <source>
        <dbReference type="Pfam" id="PF01299"/>
    </source>
</evidence>
<evidence type="ECO:0000256" key="10">
    <source>
        <dbReference type="SAM" id="SignalP"/>
    </source>
</evidence>
<evidence type="ECO:0000256" key="8">
    <source>
        <dbReference type="PROSITE-ProRule" id="PRU00740"/>
    </source>
</evidence>
<keyword evidence="3 10" id="KW-0732">Signal</keyword>
<comment type="caution">
    <text evidence="13">The sequence shown here is derived from an EMBL/GenBank/DDBJ whole genome shotgun (WGS) entry which is preliminary data.</text>
</comment>
<evidence type="ECO:0000259" key="12">
    <source>
        <dbReference type="Pfam" id="PF21222"/>
    </source>
</evidence>
<dbReference type="AlphaFoldDB" id="A0A813Q3K7"/>
<comment type="similarity">
    <text evidence="8">Belongs to the LAMP family.</text>
</comment>
<dbReference type="Proteomes" id="UP000663854">
    <property type="component" value="Unassembled WGS sequence"/>
</dbReference>
<dbReference type="Proteomes" id="UP000663823">
    <property type="component" value="Unassembled WGS sequence"/>
</dbReference>
<evidence type="ECO:0000256" key="1">
    <source>
        <dbReference type="ARBA" id="ARBA00004530"/>
    </source>
</evidence>
<comment type="caution">
    <text evidence="8">Lacks conserved residue(s) required for the propagation of feature annotation.</text>
</comment>
<evidence type="ECO:0000256" key="4">
    <source>
        <dbReference type="ARBA" id="ARBA00022753"/>
    </source>
</evidence>